<keyword evidence="2" id="KW-0472">Membrane</keyword>
<feature type="compositionally biased region" description="Basic and acidic residues" evidence="1">
    <location>
        <begin position="132"/>
        <end position="146"/>
    </location>
</feature>
<reference evidence="3" key="1">
    <citation type="submission" date="2022-07" db="EMBL/GenBank/DDBJ databases">
        <title>Phylogenomic reconstructions and comparative analyses of Kickxellomycotina fungi.</title>
        <authorList>
            <person name="Reynolds N.K."/>
            <person name="Stajich J.E."/>
            <person name="Barry K."/>
            <person name="Grigoriev I.V."/>
            <person name="Crous P."/>
            <person name="Smith M.E."/>
        </authorList>
    </citation>
    <scope>NUCLEOTIDE SEQUENCE</scope>
    <source>
        <strain evidence="3">BCRC 34489</strain>
    </source>
</reference>
<feature type="region of interest" description="Disordered" evidence="1">
    <location>
        <begin position="161"/>
        <end position="180"/>
    </location>
</feature>
<organism evidence="3 4">
    <name type="scientific">Coemansia interrupta</name>
    <dbReference type="NCBI Taxonomy" id="1126814"/>
    <lineage>
        <taxon>Eukaryota</taxon>
        <taxon>Fungi</taxon>
        <taxon>Fungi incertae sedis</taxon>
        <taxon>Zoopagomycota</taxon>
        <taxon>Kickxellomycotina</taxon>
        <taxon>Kickxellomycetes</taxon>
        <taxon>Kickxellales</taxon>
        <taxon>Kickxellaceae</taxon>
        <taxon>Coemansia</taxon>
    </lineage>
</organism>
<keyword evidence="4" id="KW-1185">Reference proteome</keyword>
<evidence type="ECO:0000256" key="2">
    <source>
        <dbReference type="SAM" id="Phobius"/>
    </source>
</evidence>
<feature type="transmembrane region" description="Helical" evidence="2">
    <location>
        <begin position="6"/>
        <end position="29"/>
    </location>
</feature>
<evidence type="ECO:0000256" key="1">
    <source>
        <dbReference type="SAM" id="MobiDB-lite"/>
    </source>
</evidence>
<protein>
    <submittedName>
        <fullName evidence="3">Uncharacterized protein</fullName>
    </submittedName>
</protein>
<dbReference type="OrthoDB" id="5541520at2759"/>
<sequence length="394" mass="42121">MESWVLALICTALLISGALIGAFAVLLYSRHRRRRLHKKQSQGDVIYEEYETQLTAAEKQVLHRISSADGALSLTLKLPDTTLHIPLSPTPESVCSSNSSSSSTKSLLVNPNALPTPVVSPPGADSELQSETSEHSAERNLDEPHQKLRPQSSLPEHRQMRGLGLGLGLPSSSSSADQTRTLSVPAAIKPHSKKPAGMSISAVSWSSPVDDKNIRIATSAENHDNDSDADEDDGDLELITEDDIDQDIEKCLEEPDADGPPLPSANSSAIEQISSINTPISPRTLASPCGSTDYVFIPPSPSISSLYEVTMSDTLSPHHHAALLASARSAGMAKSASSPGSIPSAHSLFSPPPVLYHQRYFESRRLTSAPRVKKSYDRFSSSTTSITNTNAGSS</sequence>
<comment type="caution">
    <text evidence="3">The sequence shown here is derived from an EMBL/GenBank/DDBJ whole genome shotgun (WGS) entry which is preliminary data.</text>
</comment>
<evidence type="ECO:0000313" key="4">
    <source>
        <dbReference type="Proteomes" id="UP001140172"/>
    </source>
</evidence>
<keyword evidence="2" id="KW-0812">Transmembrane</keyword>
<dbReference type="AlphaFoldDB" id="A0A9W8HHA1"/>
<accession>A0A9W8HHA1</accession>
<evidence type="ECO:0000313" key="3">
    <source>
        <dbReference type="EMBL" id="KAJ2783974.1"/>
    </source>
</evidence>
<keyword evidence="2" id="KW-1133">Transmembrane helix</keyword>
<feature type="compositionally biased region" description="Low complexity" evidence="1">
    <location>
        <begin position="90"/>
        <end position="110"/>
    </location>
</feature>
<name>A0A9W8HHA1_9FUNG</name>
<proteinExistence type="predicted"/>
<feature type="region of interest" description="Disordered" evidence="1">
    <location>
        <begin position="87"/>
        <end position="155"/>
    </location>
</feature>
<dbReference type="EMBL" id="JANBUM010000126">
    <property type="protein sequence ID" value="KAJ2783974.1"/>
    <property type="molecule type" value="Genomic_DNA"/>
</dbReference>
<dbReference type="Proteomes" id="UP001140172">
    <property type="component" value="Unassembled WGS sequence"/>
</dbReference>
<gene>
    <name evidence="3" type="ORF">GGI15_002404</name>
</gene>